<proteinExistence type="predicted"/>
<dbReference type="Proteomes" id="UP000186030">
    <property type="component" value="Unassembled WGS sequence"/>
</dbReference>
<accession>A0A1Q5SV92</accession>
<gene>
    <name evidence="1" type="ORF">BRO54_2561</name>
</gene>
<protein>
    <submittedName>
        <fullName evidence="1">Uncharacterized protein</fullName>
    </submittedName>
</protein>
<evidence type="ECO:0000313" key="1">
    <source>
        <dbReference type="EMBL" id="OKO91816.1"/>
    </source>
</evidence>
<organism evidence="1 2">
    <name type="scientific">Geobacillus proteiniphilus</name>
    <dbReference type="NCBI Taxonomy" id="860353"/>
    <lineage>
        <taxon>Bacteria</taxon>
        <taxon>Bacillati</taxon>
        <taxon>Bacillota</taxon>
        <taxon>Bacilli</taxon>
        <taxon>Bacillales</taxon>
        <taxon>Anoxybacillaceae</taxon>
        <taxon>Geobacillus</taxon>
    </lineage>
</organism>
<comment type="caution">
    <text evidence="1">The sequence shown here is derived from an EMBL/GenBank/DDBJ whole genome shotgun (WGS) entry which is preliminary data.</text>
</comment>
<name>A0A1Q5SV92_9BACL</name>
<sequence>MRRNFQSAHLGAKTMLLSPSIAIPITRANESSCCSLSFTILTL</sequence>
<dbReference type="AlphaFoldDB" id="A0A1Q5SV92"/>
<reference evidence="1 2" key="1">
    <citation type="submission" date="2016-11" db="EMBL/GenBank/DDBJ databases">
        <authorList>
            <person name="Kadnikov V."/>
            <person name="Nazina T."/>
        </authorList>
    </citation>
    <scope>NUCLEOTIDE SEQUENCE [LARGE SCALE GENOMIC DNA]</scope>
    <source>
        <strain evidence="1 2">1017</strain>
    </source>
</reference>
<dbReference type="EMBL" id="MQMG01000035">
    <property type="protein sequence ID" value="OKO91816.1"/>
    <property type="molecule type" value="Genomic_DNA"/>
</dbReference>
<evidence type="ECO:0000313" key="2">
    <source>
        <dbReference type="Proteomes" id="UP000186030"/>
    </source>
</evidence>
<reference evidence="2" key="2">
    <citation type="submission" date="2017-01" db="EMBL/GenBank/DDBJ databases">
        <title>Genome sequencing and annotation of Geobacillus sp. 1017, a Hydrocarbon-Oxidizing Thermophilic Bacterium Isolated from a Heavy Oil Reservoir (China).</title>
        <authorList>
            <person name="Kadnikov V.V."/>
            <person name="Mardanov A.V."/>
            <person name="Poltaraus A.B."/>
            <person name="Sokolova D.S."/>
            <person name="Semenova E.M."/>
            <person name="Ravin N.V."/>
            <person name="Tourova T.P."/>
            <person name="Nazina T.N."/>
        </authorList>
    </citation>
    <scope>NUCLEOTIDE SEQUENCE [LARGE SCALE GENOMIC DNA]</scope>
    <source>
        <strain evidence="2">1017</strain>
    </source>
</reference>